<evidence type="ECO:0000313" key="1">
    <source>
        <dbReference type="EMBL" id="JAE17396.1"/>
    </source>
</evidence>
<name>A0A0A9G4C9_ARUDO</name>
<dbReference type="EMBL" id="GBRH01180500">
    <property type="protein sequence ID" value="JAE17396.1"/>
    <property type="molecule type" value="Transcribed_RNA"/>
</dbReference>
<sequence length="51" mass="5527">MSILHLEIMCQIIDIGCKCSPVLSVTDHGFDASLQPLKGRGGDSVEKALLW</sequence>
<reference evidence="1" key="1">
    <citation type="submission" date="2014-09" db="EMBL/GenBank/DDBJ databases">
        <authorList>
            <person name="Magalhaes I.L.F."/>
            <person name="Oliveira U."/>
            <person name="Santos F.R."/>
            <person name="Vidigal T.H.D.A."/>
            <person name="Brescovit A.D."/>
            <person name="Santos A.J."/>
        </authorList>
    </citation>
    <scope>NUCLEOTIDE SEQUENCE</scope>
    <source>
        <tissue evidence="1">Shoot tissue taken approximately 20 cm above the soil surface</tissue>
    </source>
</reference>
<accession>A0A0A9G4C9</accession>
<reference evidence="1" key="2">
    <citation type="journal article" date="2015" name="Data Brief">
        <title>Shoot transcriptome of the giant reed, Arundo donax.</title>
        <authorList>
            <person name="Barrero R.A."/>
            <person name="Guerrero F.D."/>
            <person name="Moolhuijzen P."/>
            <person name="Goolsby J.A."/>
            <person name="Tidwell J."/>
            <person name="Bellgard S.E."/>
            <person name="Bellgard M.I."/>
        </authorList>
    </citation>
    <scope>NUCLEOTIDE SEQUENCE</scope>
    <source>
        <tissue evidence="1">Shoot tissue taken approximately 20 cm above the soil surface</tissue>
    </source>
</reference>
<dbReference type="AlphaFoldDB" id="A0A0A9G4C9"/>
<organism evidence="1">
    <name type="scientific">Arundo donax</name>
    <name type="common">Giant reed</name>
    <name type="synonym">Donax arundinaceus</name>
    <dbReference type="NCBI Taxonomy" id="35708"/>
    <lineage>
        <taxon>Eukaryota</taxon>
        <taxon>Viridiplantae</taxon>
        <taxon>Streptophyta</taxon>
        <taxon>Embryophyta</taxon>
        <taxon>Tracheophyta</taxon>
        <taxon>Spermatophyta</taxon>
        <taxon>Magnoliopsida</taxon>
        <taxon>Liliopsida</taxon>
        <taxon>Poales</taxon>
        <taxon>Poaceae</taxon>
        <taxon>PACMAD clade</taxon>
        <taxon>Arundinoideae</taxon>
        <taxon>Arundineae</taxon>
        <taxon>Arundo</taxon>
    </lineage>
</organism>
<proteinExistence type="predicted"/>
<protein>
    <submittedName>
        <fullName evidence="1">Uncharacterized protein</fullName>
    </submittedName>
</protein>